<dbReference type="Proteomes" id="UP000050424">
    <property type="component" value="Unassembled WGS sequence"/>
</dbReference>
<organism evidence="1 2">
    <name type="scientific">Neonectria ditissima</name>
    <dbReference type="NCBI Taxonomy" id="78410"/>
    <lineage>
        <taxon>Eukaryota</taxon>
        <taxon>Fungi</taxon>
        <taxon>Dikarya</taxon>
        <taxon>Ascomycota</taxon>
        <taxon>Pezizomycotina</taxon>
        <taxon>Sordariomycetes</taxon>
        <taxon>Hypocreomycetidae</taxon>
        <taxon>Hypocreales</taxon>
        <taxon>Nectriaceae</taxon>
        <taxon>Neonectria</taxon>
    </lineage>
</organism>
<evidence type="ECO:0000313" key="1">
    <source>
        <dbReference type="EMBL" id="KPM41295.1"/>
    </source>
</evidence>
<protein>
    <submittedName>
        <fullName evidence="1">Uncharacterized protein</fullName>
    </submittedName>
</protein>
<accession>A0A0P7B5M2</accession>
<dbReference type="AlphaFoldDB" id="A0A0P7B5M2"/>
<gene>
    <name evidence="1" type="ORF">AK830_g5222</name>
</gene>
<dbReference type="EMBL" id="LKCW01000067">
    <property type="protein sequence ID" value="KPM41295.1"/>
    <property type="molecule type" value="Genomic_DNA"/>
</dbReference>
<reference evidence="1 2" key="1">
    <citation type="submission" date="2015-09" db="EMBL/GenBank/DDBJ databases">
        <title>Draft genome of a European isolate of the apple canker pathogen Neonectria ditissima.</title>
        <authorList>
            <person name="Gomez-Cortecero A."/>
            <person name="Harrison R.J."/>
            <person name="Armitage A.D."/>
        </authorList>
    </citation>
    <scope>NUCLEOTIDE SEQUENCE [LARGE SCALE GENOMIC DNA]</scope>
    <source>
        <strain evidence="1 2">R09/05</strain>
    </source>
</reference>
<proteinExistence type="predicted"/>
<keyword evidence="2" id="KW-1185">Reference proteome</keyword>
<name>A0A0P7B5M2_9HYPO</name>
<evidence type="ECO:0000313" key="2">
    <source>
        <dbReference type="Proteomes" id="UP000050424"/>
    </source>
</evidence>
<comment type="caution">
    <text evidence="1">The sequence shown here is derived from an EMBL/GenBank/DDBJ whole genome shotgun (WGS) entry which is preliminary data.</text>
</comment>
<sequence length="108" mass="11267">MHREPIGIAASEGCRRLIDNGILGHGLHSIIGQDFGNLGVGAGTNVIIGLLVVNWDVEAKSKFIANLVVMSSDTEVLSLTITRLDVDRSIVLNLIVAPGGVGNGNPGR</sequence>